<protein>
    <recommendedName>
        <fullName evidence="4">PDZ domain-containing protein</fullName>
    </recommendedName>
</protein>
<comment type="caution">
    <text evidence="2">The sequence shown here is derived from an EMBL/GenBank/DDBJ whole genome shotgun (WGS) entry which is preliminary data.</text>
</comment>
<evidence type="ECO:0008006" key="4">
    <source>
        <dbReference type="Google" id="ProtNLM"/>
    </source>
</evidence>
<proteinExistence type="predicted"/>
<accession>A0A820K7K1</accession>
<gene>
    <name evidence="2" type="ORF">OKA104_LOCUS48027</name>
</gene>
<feature type="compositionally biased region" description="Polar residues" evidence="1">
    <location>
        <begin position="49"/>
        <end position="60"/>
    </location>
</feature>
<feature type="compositionally biased region" description="Low complexity" evidence="1">
    <location>
        <begin position="61"/>
        <end position="71"/>
    </location>
</feature>
<feature type="region of interest" description="Disordered" evidence="1">
    <location>
        <begin position="32"/>
        <end position="93"/>
    </location>
</feature>
<evidence type="ECO:0000256" key="1">
    <source>
        <dbReference type="SAM" id="MobiDB-lite"/>
    </source>
</evidence>
<dbReference type="InterPro" id="IPR036034">
    <property type="entry name" value="PDZ_sf"/>
</dbReference>
<evidence type="ECO:0000313" key="2">
    <source>
        <dbReference type="EMBL" id="CAF4336050.1"/>
    </source>
</evidence>
<dbReference type="Gene3D" id="2.30.42.10">
    <property type="match status" value="1"/>
</dbReference>
<organism evidence="2 3">
    <name type="scientific">Adineta steineri</name>
    <dbReference type="NCBI Taxonomy" id="433720"/>
    <lineage>
        <taxon>Eukaryota</taxon>
        <taxon>Metazoa</taxon>
        <taxon>Spiralia</taxon>
        <taxon>Gnathifera</taxon>
        <taxon>Rotifera</taxon>
        <taxon>Eurotatoria</taxon>
        <taxon>Bdelloidea</taxon>
        <taxon>Adinetida</taxon>
        <taxon>Adinetidae</taxon>
        <taxon>Adineta</taxon>
    </lineage>
</organism>
<reference evidence="2" key="1">
    <citation type="submission" date="2021-02" db="EMBL/GenBank/DDBJ databases">
        <authorList>
            <person name="Nowell W R."/>
        </authorList>
    </citation>
    <scope>NUCLEOTIDE SEQUENCE</scope>
</reference>
<dbReference type="EMBL" id="CAJOAY010020082">
    <property type="protein sequence ID" value="CAF4336050.1"/>
    <property type="molecule type" value="Genomic_DNA"/>
</dbReference>
<feature type="compositionally biased region" description="Basic and acidic residues" evidence="1">
    <location>
        <begin position="32"/>
        <end position="48"/>
    </location>
</feature>
<evidence type="ECO:0000313" key="3">
    <source>
        <dbReference type="Proteomes" id="UP000663881"/>
    </source>
</evidence>
<feature type="non-terminal residue" evidence="2">
    <location>
        <position position="1"/>
    </location>
</feature>
<dbReference type="Proteomes" id="UP000663881">
    <property type="component" value="Unassembled WGS sequence"/>
</dbReference>
<sequence>NGKSVTDISYEETVKLIKEALQQKSVELVVRDQANDNKQDQKNIKVERQSTTSDQRYNSMGSSDSNALGNLGNSGGGEAGGRDANTVEQYQSM</sequence>
<dbReference type="AlphaFoldDB" id="A0A820K7K1"/>
<name>A0A820K7K1_9BILA</name>